<sequence length="69" mass="7804">MSPEEEPEYQTPPTCDLLSLLLRNRHPTGAVNEVWPNLYIGDVTTAQHKTLLMDLGITRGECCRWSPAH</sequence>
<protein>
    <submittedName>
        <fullName evidence="1">Uncharacterized protein</fullName>
    </submittedName>
</protein>
<dbReference type="Gene3D" id="3.90.190.10">
    <property type="entry name" value="Protein tyrosine phosphatase superfamily"/>
    <property type="match status" value="1"/>
</dbReference>
<reference evidence="1 2" key="1">
    <citation type="submission" date="2019-06" db="EMBL/GenBank/DDBJ databases">
        <title>A chromosome-scale genome assembly of the European perch, Perca fluviatilis.</title>
        <authorList>
            <person name="Roques C."/>
            <person name="Zahm M."/>
            <person name="Cabau C."/>
            <person name="Klopp C."/>
            <person name="Bouchez O."/>
            <person name="Donnadieu C."/>
            <person name="Kuhl H."/>
            <person name="Gislard M."/>
            <person name="Guendouz S."/>
            <person name="Journot L."/>
            <person name="Haffray P."/>
            <person name="Bestin A."/>
            <person name="Morvezen R."/>
            <person name="Feron R."/>
            <person name="Wen M."/>
            <person name="Jouanno E."/>
            <person name="Herpin A."/>
            <person name="Schartl M."/>
            <person name="Postlethwait J."/>
            <person name="Schaerlinger B."/>
            <person name="Chardard D."/>
            <person name="Lecocq T."/>
            <person name="Poncet C."/>
            <person name="Jaffrelo L."/>
            <person name="Lampietro C."/>
            <person name="Guiguen Y."/>
        </authorList>
    </citation>
    <scope>NUCLEOTIDE SEQUENCE [LARGE SCALE GENOMIC DNA]</scope>
    <source>
        <tissue evidence="1">Blood</tissue>
    </source>
</reference>
<dbReference type="EMBL" id="VHII01000021">
    <property type="protein sequence ID" value="KAF1373796.1"/>
    <property type="molecule type" value="Genomic_DNA"/>
</dbReference>
<evidence type="ECO:0000313" key="1">
    <source>
        <dbReference type="EMBL" id="KAF1373796.1"/>
    </source>
</evidence>
<dbReference type="AlphaFoldDB" id="A0A6A5DWK3"/>
<accession>A0A6A5DWK3</accession>
<proteinExistence type="predicted"/>
<name>A0A6A5DWK3_PERFL</name>
<comment type="caution">
    <text evidence="1">The sequence shown here is derived from an EMBL/GenBank/DDBJ whole genome shotgun (WGS) entry which is preliminary data.</text>
</comment>
<evidence type="ECO:0000313" key="2">
    <source>
        <dbReference type="Proteomes" id="UP000465112"/>
    </source>
</evidence>
<keyword evidence="2" id="KW-1185">Reference proteome</keyword>
<gene>
    <name evidence="1" type="ORF">PFLUV_G00242670</name>
</gene>
<organism evidence="1 2">
    <name type="scientific">Perca fluviatilis</name>
    <name type="common">European perch</name>
    <dbReference type="NCBI Taxonomy" id="8168"/>
    <lineage>
        <taxon>Eukaryota</taxon>
        <taxon>Metazoa</taxon>
        <taxon>Chordata</taxon>
        <taxon>Craniata</taxon>
        <taxon>Vertebrata</taxon>
        <taxon>Euteleostomi</taxon>
        <taxon>Actinopterygii</taxon>
        <taxon>Neopterygii</taxon>
        <taxon>Teleostei</taxon>
        <taxon>Neoteleostei</taxon>
        <taxon>Acanthomorphata</taxon>
        <taxon>Eupercaria</taxon>
        <taxon>Perciformes</taxon>
        <taxon>Percoidei</taxon>
        <taxon>Percidae</taxon>
        <taxon>Percinae</taxon>
        <taxon>Perca</taxon>
    </lineage>
</organism>
<dbReference type="InterPro" id="IPR029021">
    <property type="entry name" value="Prot-tyrosine_phosphatase-like"/>
</dbReference>
<dbReference type="Proteomes" id="UP000465112">
    <property type="component" value="Chromosome 21"/>
</dbReference>